<dbReference type="PANTHER" id="PTHR24121:SF22">
    <property type="entry name" value="PROTEIN ACCELERATED CELL DEATH 6-LIKE"/>
    <property type="match status" value="1"/>
</dbReference>
<dbReference type="EMBL" id="JAKUCV010007408">
    <property type="protein sequence ID" value="KAJ4823611.1"/>
    <property type="molecule type" value="Genomic_DNA"/>
</dbReference>
<protein>
    <submittedName>
        <fullName evidence="1">Uncharacterized protein</fullName>
    </submittedName>
</protein>
<evidence type="ECO:0000313" key="2">
    <source>
        <dbReference type="Proteomes" id="UP001141552"/>
    </source>
</evidence>
<proteinExistence type="predicted"/>
<dbReference type="PANTHER" id="PTHR24121">
    <property type="entry name" value="NO MECHANORECEPTOR POTENTIAL C, ISOFORM D-RELATED"/>
    <property type="match status" value="1"/>
</dbReference>
<name>A0A9Q0F4P9_9ROSI</name>
<keyword evidence="2" id="KW-1185">Reference proteome</keyword>
<dbReference type="InterPro" id="IPR036770">
    <property type="entry name" value="Ankyrin_rpt-contain_sf"/>
</dbReference>
<accession>A0A9Q0F4P9</accession>
<dbReference type="Gene3D" id="1.25.40.20">
    <property type="entry name" value="Ankyrin repeat-containing domain"/>
    <property type="match status" value="1"/>
</dbReference>
<dbReference type="InterPro" id="IPR002110">
    <property type="entry name" value="Ankyrin_rpt"/>
</dbReference>
<reference evidence="1" key="1">
    <citation type="submission" date="2022-02" db="EMBL/GenBank/DDBJ databases">
        <authorList>
            <person name="Henning P.M."/>
            <person name="McCubbin A.G."/>
            <person name="Shore J.S."/>
        </authorList>
    </citation>
    <scope>NUCLEOTIDE SEQUENCE</scope>
    <source>
        <strain evidence="1">F60SS</strain>
        <tissue evidence="1">Leaves</tissue>
    </source>
</reference>
<dbReference type="Proteomes" id="UP001141552">
    <property type="component" value="Unassembled WGS sequence"/>
</dbReference>
<sequence length="119" mass="13193">MLETIKALLHYSSMRSNAGTEEANHFVRIKNEMGNTALHDAVKHYNDIVQCLVSADLGVSYYSNKAGKSPLYLVVEARDVGALALLSQAIHNKGDITTKAEGLNPVFRAIELQYWVIIF</sequence>
<dbReference type="Pfam" id="PF00023">
    <property type="entry name" value="Ank"/>
    <property type="match status" value="1"/>
</dbReference>
<evidence type="ECO:0000313" key="1">
    <source>
        <dbReference type="EMBL" id="KAJ4823611.1"/>
    </source>
</evidence>
<organism evidence="1 2">
    <name type="scientific">Turnera subulata</name>
    <dbReference type="NCBI Taxonomy" id="218843"/>
    <lineage>
        <taxon>Eukaryota</taxon>
        <taxon>Viridiplantae</taxon>
        <taxon>Streptophyta</taxon>
        <taxon>Embryophyta</taxon>
        <taxon>Tracheophyta</taxon>
        <taxon>Spermatophyta</taxon>
        <taxon>Magnoliopsida</taxon>
        <taxon>eudicotyledons</taxon>
        <taxon>Gunneridae</taxon>
        <taxon>Pentapetalae</taxon>
        <taxon>rosids</taxon>
        <taxon>fabids</taxon>
        <taxon>Malpighiales</taxon>
        <taxon>Passifloraceae</taxon>
        <taxon>Turnera</taxon>
    </lineage>
</organism>
<dbReference type="SUPFAM" id="SSF48403">
    <property type="entry name" value="Ankyrin repeat"/>
    <property type="match status" value="1"/>
</dbReference>
<dbReference type="OrthoDB" id="1669894at2759"/>
<dbReference type="AlphaFoldDB" id="A0A9Q0F4P9"/>
<reference evidence="1" key="2">
    <citation type="journal article" date="2023" name="Plants (Basel)">
        <title>Annotation of the Turnera subulata (Passifloraceae) Draft Genome Reveals the S-Locus Evolved after the Divergence of Turneroideae from Passifloroideae in a Stepwise Manner.</title>
        <authorList>
            <person name="Henning P.M."/>
            <person name="Roalson E.H."/>
            <person name="Mir W."/>
            <person name="McCubbin A.G."/>
            <person name="Shore J.S."/>
        </authorList>
    </citation>
    <scope>NUCLEOTIDE SEQUENCE</scope>
    <source>
        <strain evidence="1">F60SS</strain>
    </source>
</reference>
<comment type="caution">
    <text evidence="1">The sequence shown here is derived from an EMBL/GenBank/DDBJ whole genome shotgun (WGS) entry which is preliminary data.</text>
</comment>
<gene>
    <name evidence="1" type="ORF">Tsubulata_028232</name>
</gene>